<evidence type="ECO:0000313" key="2">
    <source>
        <dbReference type="EMBL" id="BAN48058.1"/>
    </source>
</evidence>
<feature type="region of interest" description="Disordered" evidence="1">
    <location>
        <begin position="95"/>
        <end position="114"/>
    </location>
</feature>
<gene>
    <name evidence="2" type="ORF">PCA10_23260</name>
</gene>
<name>S6AQM2_METRE</name>
<dbReference type="KEGG" id="pre:PCA10_23260"/>
<dbReference type="AlphaFoldDB" id="S6AQM2"/>
<dbReference type="EMBL" id="AP013068">
    <property type="protein sequence ID" value="BAN48058.1"/>
    <property type="molecule type" value="Genomic_DNA"/>
</dbReference>
<sequence>MSVAMGYSPFWNLLQAFVVVRSNRCPRNTRDRPGREGPAIILCPHPPIYFQTVLTRPLSDHFDGGGLGRHLSGTGVLASPTLGFASLYANLPGGNAVGPTSKGPSPKPEEVPHLDSLRANGNFSIF</sequence>
<dbReference type="STRING" id="1245471.PCA10_23260"/>
<reference evidence="2 3" key="1">
    <citation type="journal article" date="2013" name="Genome Announc.">
        <title>Complete Genome Sequence of the Carbazole Degrader Pseudomonas resinovorans Strain CA10 (NBRC 106553).</title>
        <authorList>
            <person name="Shintani M."/>
            <person name="Hosoyama A."/>
            <person name="Ohji S."/>
            <person name="Tsuchikane K."/>
            <person name="Takarada H."/>
            <person name="Yamazoe A."/>
            <person name="Fujita N."/>
            <person name="Nojiri H."/>
        </authorList>
    </citation>
    <scope>NUCLEOTIDE SEQUENCE [LARGE SCALE GENOMIC DNA]</scope>
    <source>
        <strain evidence="2 3">NBRC 106553</strain>
    </source>
</reference>
<proteinExistence type="predicted"/>
<keyword evidence="3" id="KW-1185">Reference proteome</keyword>
<dbReference type="PATRIC" id="fig|1245471.3.peg.2351"/>
<evidence type="ECO:0000313" key="3">
    <source>
        <dbReference type="Proteomes" id="UP000015503"/>
    </source>
</evidence>
<protein>
    <submittedName>
        <fullName evidence="2">Uncharacterized protein</fullName>
    </submittedName>
</protein>
<organism evidence="2 3">
    <name type="scientific">Metapseudomonas resinovorans NBRC 106553</name>
    <dbReference type="NCBI Taxonomy" id="1245471"/>
    <lineage>
        <taxon>Bacteria</taxon>
        <taxon>Pseudomonadati</taxon>
        <taxon>Pseudomonadota</taxon>
        <taxon>Gammaproteobacteria</taxon>
        <taxon>Pseudomonadales</taxon>
        <taxon>Pseudomonadaceae</taxon>
        <taxon>Metapseudomonas</taxon>
    </lineage>
</organism>
<evidence type="ECO:0000256" key="1">
    <source>
        <dbReference type="SAM" id="MobiDB-lite"/>
    </source>
</evidence>
<dbReference type="Proteomes" id="UP000015503">
    <property type="component" value="Chromosome"/>
</dbReference>
<accession>S6AQM2</accession>
<dbReference type="HOGENOM" id="CLU_1979645_0_0_6"/>